<feature type="domain" description="Glycosyltransferase RgtA/B/C/D-like" evidence="9">
    <location>
        <begin position="100"/>
        <end position="259"/>
    </location>
</feature>
<evidence type="ECO:0000256" key="6">
    <source>
        <dbReference type="ARBA" id="ARBA00022989"/>
    </source>
</evidence>
<protein>
    <submittedName>
        <fullName evidence="10">Glycosyltransferase family 39 protein</fullName>
    </submittedName>
</protein>
<keyword evidence="3" id="KW-0328">Glycosyltransferase</keyword>
<feature type="transmembrane region" description="Helical" evidence="8">
    <location>
        <begin position="200"/>
        <end position="223"/>
    </location>
</feature>
<evidence type="ECO:0000313" key="10">
    <source>
        <dbReference type="EMBL" id="WFN36817.1"/>
    </source>
</evidence>
<evidence type="ECO:0000256" key="3">
    <source>
        <dbReference type="ARBA" id="ARBA00022676"/>
    </source>
</evidence>
<feature type="transmembrane region" description="Helical" evidence="8">
    <location>
        <begin position="349"/>
        <end position="368"/>
    </location>
</feature>
<evidence type="ECO:0000259" key="9">
    <source>
        <dbReference type="Pfam" id="PF13231"/>
    </source>
</evidence>
<dbReference type="Proteomes" id="UP001218895">
    <property type="component" value="Chromosome"/>
</dbReference>
<dbReference type="GO" id="GO:0005886">
    <property type="term" value="C:plasma membrane"/>
    <property type="evidence" value="ECO:0007669"/>
    <property type="project" value="UniProtKB-SubCell"/>
</dbReference>
<organism evidence="10 11">
    <name type="scientific">Methanomicrobium antiquum</name>
    <dbReference type="NCBI Taxonomy" id="487686"/>
    <lineage>
        <taxon>Archaea</taxon>
        <taxon>Methanobacteriati</taxon>
        <taxon>Methanobacteriota</taxon>
        <taxon>Stenosarchaea group</taxon>
        <taxon>Methanomicrobia</taxon>
        <taxon>Methanomicrobiales</taxon>
        <taxon>Methanomicrobiaceae</taxon>
        <taxon>Methanomicrobium</taxon>
    </lineage>
</organism>
<keyword evidence="4" id="KW-0808">Transferase</keyword>
<dbReference type="AlphaFoldDB" id="A0AAF0FNQ2"/>
<reference evidence="10" key="1">
    <citation type="submission" date="2022-01" db="EMBL/GenBank/DDBJ databases">
        <title>Complete genome of Methanomicrobium antiquum DSM 21220.</title>
        <authorList>
            <person name="Chen S.-C."/>
            <person name="You Y.-T."/>
            <person name="Zhou Y.-Z."/>
            <person name="Lai M.-C."/>
        </authorList>
    </citation>
    <scope>NUCLEOTIDE SEQUENCE</scope>
    <source>
        <strain evidence="10">DSM 21220</strain>
    </source>
</reference>
<comment type="subcellular location">
    <subcellularLocation>
        <location evidence="1">Cell membrane</location>
        <topology evidence="1">Multi-pass membrane protein</topology>
    </subcellularLocation>
</comment>
<dbReference type="GeneID" id="79948731"/>
<dbReference type="GO" id="GO:0008610">
    <property type="term" value="P:lipid biosynthetic process"/>
    <property type="evidence" value="ECO:0007669"/>
    <property type="project" value="UniProtKB-ARBA"/>
</dbReference>
<feature type="transmembrane region" description="Helical" evidence="8">
    <location>
        <begin position="146"/>
        <end position="164"/>
    </location>
</feature>
<keyword evidence="6 8" id="KW-1133">Transmembrane helix</keyword>
<dbReference type="RefSeq" id="WP_278099653.1">
    <property type="nucleotide sequence ID" value="NZ_CP091092.1"/>
</dbReference>
<evidence type="ECO:0000313" key="11">
    <source>
        <dbReference type="Proteomes" id="UP001218895"/>
    </source>
</evidence>
<evidence type="ECO:0000256" key="8">
    <source>
        <dbReference type="SAM" id="Phobius"/>
    </source>
</evidence>
<feature type="transmembrane region" description="Helical" evidence="8">
    <location>
        <begin position="243"/>
        <end position="265"/>
    </location>
</feature>
<feature type="transmembrane region" description="Helical" evidence="8">
    <location>
        <begin position="170"/>
        <end position="188"/>
    </location>
</feature>
<dbReference type="PANTHER" id="PTHR33908:SF11">
    <property type="entry name" value="MEMBRANE PROTEIN"/>
    <property type="match status" value="1"/>
</dbReference>
<dbReference type="KEGG" id="manq:L1994_00010"/>
<dbReference type="PANTHER" id="PTHR33908">
    <property type="entry name" value="MANNOSYLTRANSFERASE YKCB-RELATED"/>
    <property type="match status" value="1"/>
</dbReference>
<dbReference type="EMBL" id="CP091092">
    <property type="protein sequence ID" value="WFN36817.1"/>
    <property type="molecule type" value="Genomic_DNA"/>
</dbReference>
<keyword evidence="5 8" id="KW-0812">Transmembrane</keyword>
<feature type="transmembrane region" description="Helical" evidence="8">
    <location>
        <begin position="272"/>
        <end position="290"/>
    </location>
</feature>
<sequence>MGKKSGKKEAGGRERSNIISGEEKYQVKSLKDLNSENLKGVLMHNRYAQMLILLVIAGFVLRFYNLGFNSIWLDEGSTLGFAKQSLSGIWAATSGGEFNPPLFYYMEHFMLVFGDSEFTLRFLPALFGSLTVPVMYLIGREISGRLGGIIAAALMAFSTFHIFYSQDARAYTTMLFFFSIAVFFYLLALKSDSYKDWICFGVFSALSFWTHFYVFVAIGILILHALIVKRELIIRDIKTIKPVLIGFLSFLIVALPIIYVTVGLFFKRTSAAPTWGLSGVDVFTSTLILISGSEIYLTLIFSVLAVIGIIYLFINEDKRNYAYLIILSLILPFIVSIILSSKIPMSPRYLIYILPFYFTAIGAAFGFVPKDIDYKKVAALAMAVLFIVSIPYFTAYYTSYSKNDWRGFSGALSDITEDGDYVVVMPGYMRQPLDYYYDSNIDGVIELTADDSEMLGKIELQRGNTTAYYVVTWDLTAANPEGDALLWLNTNTLTVGQYMGIYLLKSK</sequence>
<gene>
    <name evidence="10" type="ORF">L1994_00010</name>
</gene>
<evidence type="ECO:0000256" key="7">
    <source>
        <dbReference type="ARBA" id="ARBA00023136"/>
    </source>
</evidence>
<keyword evidence="2" id="KW-1003">Cell membrane</keyword>
<proteinExistence type="predicted"/>
<evidence type="ECO:0000256" key="5">
    <source>
        <dbReference type="ARBA" id="ARBA00022692"/>
    </source>
</evidence>
<feature type="transmembrane region" description="Helical" evidence="8">
    <location>
        <begin position="47"/>
        <end position="64"/>
    </location>
</feature>
<name>A0AAF0FNQ2_9EURY</name>
<keyword evidence="7 8" id="KW-0472">Membrane</keyword>
<dbReference type="GO" id="GO:0016763">
    <property type="term" value="F:pentosyltransferase activity"/>
    <property type="evidence" value="ECO:0007669"/>
    <property type="project" value="TreeGrafter"/>
</dbReference>
<feature type="transmembrane region" description="Helical" evidence="8">
    <location>
        <begin position="296"/>
        <end position="314"/>
    </location>
</feature>
<feature type="transmembrane region" description="Helical" evidence="8">
    <location>
        <begin position="321"/>
        <end position="343"/>
    </location>
</feature>
<feature type="transmembrane region" description="Helical" evidence="8">
    <location>
        <begin position="377"/>
        <end position="397"/>
    </location>
</feature>
<dbReference type="InterPro" id="IPR050297">
    <property type="entry name" value="LipidA_mod_glycosyltrf_83"/>
</dbReference>
<feature type="transmembrane region" description="Helical" evidence="8">
    <location>
        <begin position="118"/>
        <end position="139"/>
    </location>
</feature>
<dbReference type="Pfam" id="PF13231">
    <property type="entry name" value="PMT_2"/>
    <property type="match status" value="1"/>
</dbReference>
<evidence type="ECO:0000256" key="1">
    <source>
        <dbReference type="ARBA" id="ARBA00004651"/>
    </source>
</evidence>
<evidence type="ECO:0000256" key="4">
    <source>
        <dbReference type="ARBA" id="ARBA00022679"/>
    </source>
</evidence>
<dbReference type="InterPro" id="IPR038731">
    <property type="entry name" value="RgtA/B/C-like"/>
</dbReference>
<accession>A0AAF0FNQ2</accession>
<keyword evidence="11" id="KW-1185">Reference proteome</keyword>
<evidence type="ECO:0000256" key="2">
    <source>
        <dbReference type="ARBA" id="ARBA00022475"/>
    </source>
</evidence>